<feature type="domain" description="OmpR/PhoB-type" evidence="7">
    <location>
        <begin position="167"/>
        <end position="266"/>
    </location>
</feature>
<proteinExistence type="predicted"/>
<dbReference type="PANTHER" id="PTHR48111:SF1">
    <property type="entry name" value="TWO-COMPONENT RESPONSE REGULATOR ORR33"/>
    <property type="match status" value="1"/>
</dbReference>
<keyword evidence="1" id="KW-0597">Phosphoprotein</keyword>
<dbReference type="InterPro" id="IPR039420">
    <property type="entry name" value="WalR-like"/>
</dbReference>
<dbReference type="SUPFAM" id="SSF46894">
    <property type="entry name" value="C-terminal effector domain of the bipartite response regulators"/>
    <property type="match status" value="1"/>
</dbReference>
<name>A0ABV5B8K8_9BACL</name>
<protein>
    <submittedName>
        <fullName evidence="8">Winged helix-turn-helix domain-containing protein</fullName>
    </submittedName>
</protein>
<dbReference type="InterPro" id="IPR016032">
    <property type="entry name" value="Sig_transdc_resp-reg_C-effctor"/>
</dbReference>
<dbReference type="Proteomes" id="UP001580407">
    <property type="component" value="Unassembled WGS sequence"/>
</dbReference>
<comment type="caution">
    <text evidence="8">The sequence shown here is derived from an EMBL/GenBank/DDBJ whole genome shotgun (WGS) entry which is preliminary data.</text>
</comment>
<dbReference type="PANTHER" id="PTHR48111">
    <property type="entry name" value="REGULATOR OF RPOS"/>
    <property type="match status" value="1"/>
</dbReference>
<dbReference type="EMBL" id="JBHILM010000014">
    <property type="protein sequence ID" value="MFB5682042.1"/>
    <property type="molecule type" value="Genomic_DNA"/>
</dbReference>
<dbReference type="CDD" id="cd00383">
    <property type="entry name" value="trans_reg_C"/>
    <property type="match status" value="1"/>
</dbReference>
<evidence type="ECO:0000259" key="7">
    <source>
        <dbReference type="PROSITE" id="PS51755"/>
    </source>
</evidence>
<dbReference type="RefSeq" id="WP_375525807.1">
    <property type="nucleotide sequence ID" value="NZ_JBHILM010000014.1"/>
</dbReference>
<keyword evidence="4 6" id="KW-0238">DNA-binding</keyword>
<reference evidence="8 9" key="1">
    <citation type="submission" date="2024-09" db="EMBL/GenBank/DDBJ databases">
        <authorList>
            <person name="Ruan L."/>
        </authorList>
    </citation>
    <scope>NUCLEOTIDE SEQUENCE [LARGE SCALE GENOMIC DNA]</scope>
    <source>
        <strain evidence="8 9">D33</strain>
    </source>
</reference>
<keyword evidence="9" id="KW-1185">Reference proteome</keyword>
<dbReference type="Pfam" id="PF00486">
    <property type="entry name" value="Trans_reg_C"/>
    <property type="match status" value="1"/>
</dbReference>
<feature type="DNA-binding region" description="OmpR/PhoB-type" evidence="6">
    <location>
        <begin position="167"/>
        <end position="266"/>
    </location>
</feature>
<evidence type="ECO:0000256" key="6">
    <source>
        <dbReference type="PROSITE-ProRule" id="PRU01091"/>
    </source>
</evidence>
<keyword evidence="2" id="KW-0902">Two-component regulatory system</keyword>
<dbReference type="InterPro" id="IPR036388">
    <property type="entry name" value="WH-like_DNA-bd_sf"/>
</dbReference>
<evidence type="ECO:0000256" key="5">
    <source>
        <dbReference type="ARBA" id="ARBA00023163"/>
    </source>
</evidence>
<evidence type="ECO:0000256" key="1">
    <source>
        <dbReference type="ARBA" id="ARBA00022553"/>
    </source>
</evidence>
<evidence type="ECO:0000313" key="9">
    <source>
        <dbReference type="Proteomes" id="UP001580407"/>
    </source>
</evidence>
<gene>
    <name evidence="8" type="ORF">ACE3NQ_14050</name>
</gene>
<keyword evidence="3" id="KW-0805">Transcription regulation</keyword>
<keyword evidence="5" id="KW-0804">Transcription</keyword>
<evidence type="ECO:0000256" key="2">
    <source>
        <dbReference type="ARBA" id="ARBA00023012"/>
    </source>
</evidence>
<sequence>MSKQTNQVSQAVARVRLPRTVRARFAPTAPMPANEPLFCTTTRRIALVSAVPGVVQTWVRMLTDACYDVMAFHRWSPELQEQLNPDLILFDATIFEDELALKRWHESLDKGTEPRLYLINDALMEAASRLLPHEEFMSWPAASARPVQRIERMLSGRSAQKKPAASGQRTVFKDIWIDRGKMTVHQGERLLSLTKTEYDLLLKLIEAQGRVISREQMMHDIWDTDFIGGSNVVDVHVKSLRKKLGDNAAAPRYITTVRGVGYRLAD</sequence>
<accession>A0ABV5B8K8</accession>
<dbReference type="PROSITE" id="PS51755">
    <property type="entry name" value="OMPR_PHOB"/>
    <property type="match status" value="1"/>
</dbReference>
<evidence type="ECO:0000256" key="4">
    <source>
        <dbReference type="ARBA" id="ARBA00023125"/>
    </source>
</evidence>
<dbReference type="SMART" id="SM00862">
    <property type="entry name" value="Trans_reg_C"/>
    <property type="match status" value="1"/>
</dbReference>
<evidence type="ECO:0000313" key="8">
    <source>
        <dbReference type="EMBL" id="MFB5682042.1"/>
    </source>
</evidence>
<organism evidence="8 9">
    <name type="scientific">Paenibacillus terreus</name>
    <dbReference type="NCBI Taxonomy" id="1387834"/>
    <lineage>
        <taxon>Bacteria</taxon>
        <taxon>Bacillati</taxon>
        <taxon>Bacillota</taxon>
        <taxon>Bacilli</taxon>
        <taxon>Bacillales</taxon>
        <taxon>Paenibacillaceae</taxon>
        <taxon>Paenibacillus</taxon>
    </lineage>
</organism>
<dbReference type="Gene3D" id="1.10.10.10">
    <property type="entry name" value="Winged helix-like DNA-binding domain superfamily/Winged helix DNA-binding domain"/>
    <property type="match status" value="1"/>
</dbReference>
<evidence type="ECO:0000256" key="3">
    <source>
        <dbReference type="ARBA" id="ARBA00023015"/>
    </source>
</evidence>
<dbReference type="InterPro" id="IPR001867">
    <property type="entry name" value="OmpR/PhoB-type_DNA-bd"/>
</dbReference>